<name>A0A6J7QH21_9ZZZZ</name>
<reference evidence="1" key="1">
    <citation type="submission" date="2020-05" db="EMBL/GenBank/DDBJ databases">
        <authorList>
            <person name="Chiriac C."/>
            <person name="Salcher M."/>
            <person name="Ghai R."/>
            <person name="Kavagutti S V."/>
        </authorList>
    </citation>
    <scope>NUCLEOTIDE SEQUENCE</scope>
</reference>
<dbReference type="EMBL" id="CAFBOZ010000223">
    <property type="protein sequence ID" value="CAB5015639.1"/>
    <property type="molecule type" value="Genomic_DNA"/>
</dbReference>
<dbReference type="AlphaFoldDB" id="A0A6J7QH21"/>
<accession>A0A6J7QH21</accession>
<protein>
    <submittedName>
        <fullName evidence="1">Unannotated protein</fullName>
    </submittedName>
</protein>
<proteinExistence type="predicted"/>
<sequence>MACEAAAFAASTAAVAALRCSVASTTRRRTSSRYRASAVASVGMTSRPAVSNVPVGVGVSEGADPIAVTEGEAVADVVDVTEGVADMEAHAGSVSAALATLDSTAAPTTA</sequence>
<gene>
    <name evidence="1" type="ORF">UFOPK3992_01441</name>
</gene>
<evidence type="ECO:0000313" key="1">
    <source>
        <dbReference type="EMBL" id="CAB5015639.1"/>
    </source>
</evidence>
<organism evidence="1">
    <name type="scientific">freshwater metagenome</name>
    <dbReference type="NCBI Taxonomy" id="449393"/>
    <lineage>
        <taxon>unclassified sequences</taxon>
        <taxon>metagenomes</taxon>
        <taxon>ecological metagenomes</taxon>
    </lineage>
</organism>